<sequence>MSKTAPTTEPLKSQRDIEDGDAEKTCRDNDEDEEDAKKTKKKKVKLSKKQKILVGLFVVLFLVCLILSGLCIYMLIANISVMELAS</sequence>
<dbReference type="EMBL" id="AZBU02000007">
    <property type="protein sequence ID" value="TKR69541.1"/>
    <property type="molecule type" value="Genomic_DNA"/>
</dbReference>
<dbReference type="AlphaFoldDB" id="A0A4U5MJL0"/>
<organism evidence="4 5">
    <name type="scientific">Steinernema carpocapsae</name>
    <name type="common">Entomopathogenic nematode</name>
    <dbReference type="NCBI Taxonomy" id="34508"/>
    <lineage>
        <taxon>Eukaryota</taxon>
        <taxon>Metazoa</taxon>
        <taxon>Ecdysozoa</taxon>
        <taxon>Nematoda</taxon>
        <taxon>Chromadorea</taxon>
        <taxon>Rhabditida</taxon>
        <taxon>Tylenchina</taxon>
        <taxon>Panagrolaimomorpha</taxon>
        <taxon>Strongyloidoidea</taxon>
        <taxon>Steinernematidae</taxon>
        <taxon>Steinernema</taxon>
    </lineage>
</organism>
<name>A0A4U5MJL0_STECR</name>
<evidence type="ECO:0000256" key="2">
    <source>
        <dbReference type="SAM" id="Phobius"/>
    </source>
</evidence>
<feature type="compositionally biased region" description="Polar residues" evidence="1">
    <location>
        <begin position="1"/>
        <end position="11"/>
    </location>
</feature>
<proteinExistence type="predicted"/>
<gene>
    <name evidence="4" type="ORF">L596_021686</name>
</gene>
<keyword evidence="2" id="KW-1133">Transmembrane helix</keyword>
<keyword evidence="5" id="KW-1185">Reference proteome</keyword>
<reference evidence="4 5" key="1">
    <citation type="journal article" date="2015" name="Genome Biol.">
        <title>Comparative genomics of Steinernema reveals deeply conserved gene regulatory networks.</title>
        <authorList>
            <person name="Dillman A.R."/>
            <person name="Macchietto M."/>
            <person name="Porter C.F."/>
            <person name="Rogers A."/>
            <person name="Williams B."/>
            <person name="Antoshechkin I."/>
            <person name="Lee M.M."/>
            <person name="Goodwin Z."/>
            <person name="Lu X."/>
            <person name="Lewis E.E."/>
            <person name="Goodrich-Blair H."/>
            <person name="Stock S.P."/>
            <person name="Adams B.J."/>
            <person name="Sternberg P.W."/>
            <person name="Mortazavi A."/>
        </authorList>
    </citation>
    <scope>NUCLEOTIDE SEQUENCE [LARGE SCALE GENOMIC DNA]</scope>
    <source>
        <strain evidence="4 5">ALL</strain>
    </source>
</reference>
<dbReference type="Pfam" id="PF14812">
    <property type="entry name" value="PBP1_TM"/>
    <property type="match status" value="1"/>
</dbReference>
<protein>
    <recommendedName>
        <fullName evidence="3">Transglycosylase PBP1b N-terminal transmembrane domain-containing protein</fullName>
    </recommendedName>
</protein>
<evidence type="ECO:0000256" key="1">
    <source>
        <dbReference type="SAM" id="MobiDB-lite"/>
    </source>
</evidence>
<feature type="domain" description="Transglycosylase PBP1b N-terminal transmembrane" evidence="3">
    <location>
        <begin position="14"/>
        <end position="66"/>
    </location>
</feature>
<dbReference type="InterPro" id="IPR032730">
    <property type="entry name" value="PBP1b_TM"/>
</dbReference>
<evidence type="ECO:0000313" key="4">
    <source>
        <dbReference type="EMBL" id="TKR69541.1"/>
    </source>
</evidence>
<keyword evidence="2" id="KW-0472">Membrane</keyword>
<feature type="region of interest" description="Disordered" evidence="1">
    <location>
        <begin position="1"/>
        <end position="40"/>
    </location>
</feature>
<feature type="transmembrane region" description="Helical" evidence="2">
    <location>
        <begin position="52"/>
        <end position="76"/>
    </location>
</feature>
<evidence type="ECO:0000259" key="3">
    <source>
        <dbReference type="Pfam" id="PF14812"/>
    </source>
</evidence>
<accession>A0A4U5MJL0</accession>
<evidence type="ECO:0000313" key="5">
    <source>
        <dbReference type="Proteomes" id="UP000298663"/>
    </source>
</evidence>
<keyword evidence="2" id="KW-0812">Transmembrane</keyword>
<feature type="compositionally biased region" description="Basic and acidic residues" evidence="1">
    <location>
        <begin position="12"/>
        <end position="28"/>
    </location>
</feature>
<reference evidence="4 5" key="2">
    <citation type="journal article" date="2019" name="G3 (Bethesda)">
        <title>Hybrid Assembly of the Genome of the Entomopathogenic Nematode Steinernema carpocapsae Identifies the X-Chromosome.</title>
        <authorList>
            <person name="Serra L."/>
            <person name="Macchietto M."/>
            <person name="Macias-Munoz A."/>
            <person name="McGill C.J."/>
            <person name="Rodriguez I.M."/>
            <person name="Rodriguez B."/>
            <person name="Murad R."/>
            <person name="Mortazavi A."/>
        </authorList>
    </citation>
    <scope>NUCLEOTIDE SEQUENCE [LARGE SCALE GENOMIC DNA]</scope>
    <source>
        <strain evidence="4 5">ALL</strain>
    </source>
</reference>
<dbReference type="Proteomes" id="UP000298663">
    <property type="component" value="Unassembled WGS sequence"/>
</dbReference>
<comment type="caution">
    <text evidence="4">The sequence shown here is derived from an EMBL/GenBank/DDBJ whole genome shotgun (WGS) entry which is preliminary data.</text>
</comment>